<keyword evidence="3" id="KW-1185">Reference proteome</keyword>
<proteinExistence type="predicted"/>
<feature type="region of interest" description="Disordered" evidence="1">
    <location>
        <begin position="175"/>
        <end position="198"/>
    </location>
</feature>
<protein>
    <submittedName>
        <fullName evidence="2">Uncharacterized protein</fullName>
    </submittedName>
</protein>
<sequence length="226" mass="25927">MQGLQKQCVVDFTKSITRRFQLKLQSAIILEERRVLMDLSVCKSVSDDQLLQELFQAKTDTTENIKYLHSAINGLFDAWRSKRLQDTNDEGNHDGMDHLSLEEKPTDKHTASDFEKGQKIQQLMLQLWWKWLGSKRLVAELEAITCQFEERKITVFATRNVSICTDIPFISYHANSTDSIDPSPDNNTSDGEESEPEYVEEALVKAEAVWHPGDIVSVGDWEKNSY</sequence>
<name>A0AAD5KH41_9FUNG</name>
<reference evidence="2" key="1">
    <citation type="journal article" date="2022" name="IScience">
        <title>Evolution of zygomycete secretomes and the origins of terrestrial fungal ecologies.</title>
        <authorList>
            <person name="Chang Y."/>
            <person name="Wang Y."/>
            <person name="Mondo S."/>
            <person name="Ahrendt S."/>
            <person name="Andreopoulos W."/>
            <person name="Barry K."/>
            <person name="Beard J."/>
            <person name="Benny G.L."/>
            <person name="Blankenship S."/>
            <person name="Bonito G."/>
            <person name="Cuomo C."/>
            <person name="Desiro A."/>
            <person name="Gervers K.A."/>
            <person name="Hundley H."/>
            <person name="Kuo A."/>
            <person name="LaButti K."/>
            <person name="Lang B.F."/>
            <person name="Lipzen A."/>
            <person name="O'Donnell K."/>
            <person name="Pangilinan J."/>
            <person name="Reynolds N."/>
            <person name="Sandor L."/>
            <person name="Smith M.E."/>
            <person name="Tsang A."/>
            <person name="Grigoriev I.V."/>
            <person name="Stajich J.E."/>
            <person name="Spatafora J.W."/>
        </authorList>
    </citation>
    <scope>NUCLEOTIDE SEQUENCE</scope>
    <source>
        <strain evidence="2">RSA 2281</strain>
    </source>
</reference>
<comment type="caution">
    <text evidence="2">The sequence shown here is derived from an EMBL/GenBank/DDBJ whole genome shotgun (WGS) entry which is preliminary data.</text>
</comment>
<organism evidence="2 3">
    <name type="scientific">Phascolomyces articulosus</name>
    <dbReference type="NCBI Taxonomy" id="60185"/>
    <lineage>
        <taxon>Eukaryota</taxon>
        <taxon>Fungi</taxon>
        <taxon>Fungi incertae sedis</taxon>
        <taxon>Mucoromycota</taxon>
        <taxon>Mucoromycotina</taxon>
        <taxon>Mucoromycetes</taxon>
        <taxon>Mucorales</taxon>
        <taxon>Lichtheimiaceae</taxon>
        <taxon>Phascolomyces</taxon>
    </lineage>
</organism>
<dbReference type="AlphaFoldDB" id="A0AAD5KH41"/>
<reference evidence="2" key="2">
    <citation type="submission" date="2023-02" db="EMBL/GenBank/DDBJ databases">
        <authorList>
            <consortium name="DOE Joint Genome Institute"/>
            <person name="Mondo S.J."/>
            <person name="Chang Y."/>
            <person name="Wang Y."/>
            <person name="Ahrendt S."/>
            <person name="Andreopoulos W."/>
            <person name="Barry K."/>
            <person name="Beard J."/>
            <person name="Benny G.L."/>
            <person name="Blankenship S."/>
            <person name="Bonito G."/>
            <person name="Cuomo C."/>
            <person name="Desiro A."/>
            <person name="Gervers K.A."/>
            <person name="Hundley H."/>
            <person name="Kuo A."/>
            <person name="LaButti K."/>
            <person name="Lang B.F."/>
            <person name="Lipzen A."/>
            <person name="O'Donnell K."/>
            <person name="Pangilinan J."/>
            <person name="Reynolds N."/>
            <person name="Sandor L."/>
            <person name="Smith M.W."/>
            <person name="Tsang A."/>
            <person name="Grigoriev I.V."/>
            <person name="Stajich J.E."/>
            <person name="Spatafora J.W."/>
        </authorList>
    </citation>
    <scope>NUCLEOTIDE SEQUENCE</scope>
    <source>
        <strain evidence="2">RSA 2281</strain>
    </source>
</reference>
<feature type="compositionally biased region" description="Polar residues" evidence="1">
    <location>
        <begin position="175"/>
        <end position="189"/>
    </location>
</feature>
<evidence type="ECO:0000313" key="2">
    <source>
        <dbReference type="EMBL" id="KAI9266620.1"/>
    </source>
</evidence>
<accession>A0AAD5KH41</accession>
<gene>
    <name evidence="2" type="ORF">BDA99DRAFT_558678</name>
</gene>
<evidence type="ECO:0000256" key="1">
    <source>
        <dbReference type="SAM" id="MobiDB-lite"/>
    </source>
</evidence>
<dbReference type="EMBL" id="JAIXMP010000010">
    <property type="protein sequence ID" value="KAI9266620.1"/>
    <property type="molecule type" value="Genomic_DNA"/>
</dbReference>
<dbReference type="Proteomes" id="UP001209540">
    <property type="component" value="Unassembled WGS sequence"/>
</dbReference>
<evidence type="ECO:0000313" key="3">
    <source>
        <dbReference type="Proteomes" id="UP001209540"/>
    </source>
</evidence>